<feature type="compositionally biased region" description="Polar residues" evidence="1">
    <location>
        <begin position="41"/>
        <end position="54"/>
    </location>
</feature>
<sequence length="331" mass="36814">MSPPRPILKRSPATTHVDSSSPPTPYRPRDIAVHFPPSPRLTRTFTAHSPSSYDRSPIVVAPNACALPARGCPGRTYTLNESPTQKRKKAEKSGGNGKHLHPRAVASGSYTNNYDDDLEAYAQHQADEAGDSDPDRTPTCTSTTLPLTLPPAPPPLIPDLSSESEESDGFTSPPPESSLFHPSTSHSAAPISIPHKQPTYLSLDSFLNGANTPTALSFLPHPPSPPAHREAREADKSERRRDRESERSTSSRRDRPHRERSRERERELKEFRERRSKMEFDLEEEDEVDEEGEETEEEYSSHPRIYRSLSIRSSLTTCSLADKDEGCLAGF</sequence>
<feature type="compositionally biased region" description="Low complexity" evidence="1">
    <location>
        <begin position="137"/>
        <end position="147"/>
    </location>
</feature>
<feature type="compositionally biased region" description="Acidic residues" evidence="1">
    <location>
        <begin position="281"/>
        <end position="298"/>
    </location>
</feature>
<feature type="region of interest" description="Disordered" evidence="1">
    <location>
        <begin position="214"/>
        <end position="302"/>
    </location>
</feature>
<dbReference type="Proteomes" id="UP000027265">
    <property type="component" value="Unassembled WGS sequence"/>
</dbReference>
<dbReference type="InParanoid" id="A0A067QC05"/>
<accession>A0A067QC05</accession>
<organism evidence="2 3">
    <name type="scientific">Jaapia argillacea MUCL 33604</name>
    <dbReference type="NCBI Taxonomy" id="933084"/>
    <lineage>
        <taxon>Eukaryota</taxon>
        <taxon>Fungi</taxon>
        <taxon>Dikarya</taxon>
        <taxon>Basidiomycota</taxon>
        <taxon>Agaricomycotina</taxon>
        <taxon>Agaricomycetes</taxon>
        <taxon>Agaricomycetidae</taxon>
        <taxon>Jaapiales</taxon>
        <taxon>Jaapiaceae</taxon>
        <taxon>Jaapia</taxon>
    </lineage>
</organism>
<dbReference type="AlphaFoldDB" id="A0A067QC05"/>
<proteinExistence type="predicted"/>
<keyword evidence="3" id="KW-1185">Reference proteome</keyword>
<reference evidence="3" key="1">
    <citation type="journal article" date="2014" name="Proc. Natl. Acad. Sci. U.S.A.">
        <title>Extensive sampling of basidiomycete genomes demonstrates inadequacy of the white-rot/brown-rot paradigm for wood decay fungi.</title>
        <authorList>
            <person name="Riley R."/>
            <person name="Salamov A.A."/>
            <person name="Brown D.W."/>
            <person name="Nagy L.G."/>
            <person name="Floudas D."/>
            <person name="Held B.W."/>
            <person name="Levasseur A."/>
            <person name="Lombard V."/>
            <person name="Morin E."/>
            <person name="Otillar R."/>
            <person name="Lindquist E.A."/>
            <person name="Sun H."/>
            <person name="LaButti K.M."/>
            <person name="Schmutz J."/>
            <person name="Jabbour D."/>
            <person name="Luo H."/>
            <person name="Baker S.E."/>
            <person name="Pisabarro A.G."/>
            <person name="Walton J.D."/>
            <person name="Blanchette R.A."/>
            <person name="Henrissat B."/>
            <person name="Martin F."/>
            <person name="Cullen D."/>
            <person name="Hibbett D.S."/>
            <person name="Grigoriev I.V."/>
        </authorList>
    </citation>
    <scope>NUCLEOTIDE SEQUENCE [LARGE SCALE GENOMIC DNA]</scope>
    <source>
        <strain evidence="3">MUCL 33604</strain>
    </source>
</reference>
<evidence type="ECO:0000313" key="3">
    <source>
        <dbReference type="Proteomes" id="UP000027265"/>
    </source>
</evidence>
<name>A0A067QC05_9AGAM</name>
<dbReference type="HOGENOM" id="CLU_046439_0_0_1"/>
<evidence type="ECO:0000256" key="1">
    <source>
        <dbReference type="SAM" id="MobiDB-lite"/>
    </source>
</evidence>
<protein>
    <submittedName>
        <fullName evidence="2">Uncharacterized protein</fullName>
    </submittedName>
</protein>
<feature type="region of interest" description="Disordered" evidence="1">
    <location>
        <begin position="126"/>
        <end position="193"/>
    </location>
</feature>
<dbReference type="EMBL" id="KL197710">
    <property type="protein sequence ID" value="KDQ63700.1"/>
    <property type="molecule type" value="Genomic_DNA"/>
</dbReference>
<dbReference type="OrthoDB" id="3187054at2759"/>
<evidence type="ECO:0000313" key="2">
    <source>
        <dbReference type="EMBL" id="KDQ63700.1"/>
    </source>
</evidence>
<feature type="region of interest" description="Disordered" evidence="1">
    <location>
        <begin position="1"/>
        <end position="114"/>
    </location>
</feature>
<feature type="compositionally biased region" description="Basic and acidic residues" evidence="1">
    <location>
        <begin position="227"/>
        <end position="280"/>
    </location>
</feature>
<feature type="compositionally biased region" description="Pro residues" evidence="1">
    <location>
        <begin position="148"/>
        <end position="157"/>
    </location>
</feature>
<gene>
    <name evidence="2" type="ORF">JAAARDRAFT_29720</name>
</gene>
<feature type="compositionally biased region" description="Polar residues" evidence="1">
    <location>
        <begin position="12"/>
        <end position="21"/>
    </location>
</feature>